<gene>
    <name evidence="1" type="ORF">H8B15_02035</name>
</gene>
<accession>A0ABR7MF21</accession>
<name>A0ABR7MF21_9BACT</name>
<protein>
    <submittedName>
        <fullName evidence="1">Carboxypeptidase-like regulatory domain-containing protein</fullName>
    </submittedName>
</protein>
<evidence type="ECO:0000313" key="1">
    <source>
        <dbReference type="EMBL" id="MBC6609683.1"/>
    </source>
</evidence>
<sequence length="290" mass="32926">MRLILVLGIFLLLYRPILLVGQTLQGQVHHDSTAVPVPFASVGVKGRALGTVADTQGHFSFPDSPDLAATDTVVVTCVGYQPARLVVRQLRQQPVTIQLRKQPQTLQEVVIRHQQLRRKTLGHTGKVGLADWGTGSMPNDSTYRRDMRGKEFGTFLTPARNCYVDDFNLYIRGNTFREVRLRLLFYTVRDGRPAELLVPADIQFTIPNQYVGWFTVDLRPYTIQLAKQQKIAVAMQWLSSEGDTTTRQWFGIPAVFPAALHRVFGRDKSQAQWKSFPMQPSLYLTVQSWR</sequence>
<dbReference type="InterPro" id="IPR008969">
    <property type="entry name" value="CarboxyPept-like_regulatory"/>
</dbReference>
<keyword evidence="2" id="KW-1185">Reference proteome</keyword>
<comment type="caution">
    <text evidence="1">The sequence shown here is derived from an EMBL/GenBank/DDBJ whole genome shotgun (WGS) entry which is preliminary data.</text>
</comment>
<dbReference type="Proteomes" id="UP000622017">
    <property type="component" value="Unassembled WGS sequence"/>
</dbReference>
<dbReference type="SUPFAM" id="SSF49464">
    <property type="entry name" value="Carboxypeptidase regulatory domain-like"/>
    <property type="match status" value="1"/>
</dbReference>
<organism evidence="1 2">
    <name type="scientific">Hymenobacter citatus</name>
    <dbReference type="NCBI Taxonomy" id="2763506"/>
    <lineage>
        <taxon>Bacteria</taxon>
        <taxon>Pseudomonadati</taxon>
        <taxon>Bacteroidota</taxon>
        <taxon>Cytophagia</taxon>
        <taxon>Cytophagales</taxon>
        <taxon>Hymenobacteraceae</taxon>
        <taxon>Hymenobacter</taxon>
    </lineage>
</organism>
<dbReference type="Gene3D" id="2.60.40.1120">
    <property type="entry name" value="Carboxypeptidase-like, regulatory domain"/>
    <property type="match status" value="1"/>
</dbReference>
<proteinExistence type="predicted"/>
<dbReference type="Pfam" id="PF13715">
    <property type="entry name" value="CarbopepD_reg_2"/>
    <property type="match status" value="1"/>
</dbReference>
<dbReference type="EMBL" id="JACSCY010000001">
    <property type="protein sequence ID" value="MBC6609683.1"/>
    <property type="molecule type" value="Genomic_DNA"/>
</dbReference>
<reference evidence="1 2" key="1">
    <citation type="submission" date="2020-08" db="EMBL/GenBank/DDBJ databases">
        <title>Hymenobacter sp.</title>
        <authorList>
            <person name="Kim M.K."/>
        </authorList>
    </citation>
    <scope>NUCLEOTIDE SEQUENCE [LARGE SCALE GENOMIC DNA]</scope>
    <source>
        <strain evidence="1 2">BT507</strain>
    </source>
</reference>
<evidence type="ECO:0000313" key="2">
    <source>
        <dbReference type="Proteomes" id="UP000622017"/>
    </source>
</evidence>